<gene>
    <name evidence="2" type="ORF">IMZ28_02415</name>
</gene>
<dbReference type="KEGG" id="sinu:IMZ28_02415"/>
<keyword evidence="1" id="KW-0732">Signal</keyword>
<evidence type="ECO:0000313" key="3">
    <source>
        <dbReference type="Proteomes" id="UP000595074"/>
    </source>
</evidence>
<dbReference type="Proteomes" id="UP000595074">
    <property type="component" value="Chromosome"/>
</dbReference>
<dbReference type="RefSeq" id="WP_197549088.1">
    <property type="nucleotide sequence ID" value="NZ_CP063164.1"/>
</dbReference>
<name>A0A7M1S6M5_9BACT</name>
<evidence type="ECO:0000313" key="2">
    <source>
        <dbReference type="EMBL" id="QOR62349.1"/>
    </source>
</evidence>
<reference evidence="2 3" key="1">
    <citation type="submission" date="2020-10" db="EMBL/GenBank/DDBJ databases">
        <title>The genome of sulfurovum sp.</title>
        <authorList>
            <person name="Xie S."/>
            <person name="Shao Z."/>
            <person name="Jiang L."/>
        </authorList>
    </citation>
    <scope>NUCLEOTIDE SEQUENCE [LARGE SCALE GENOMIC DNA]</scope>
    <source>
        <strain evidence="2 3">ST-419</strain>
    </source>
</reference>
<evidence type="ECO:0000256" key="1">
    <source>
        <dbReference type="SAM" id="SignalP"/>
    </source>
</evidence>
<feature type="chain" id="PRO_5029899656" evidence="1">
    <location>
        <begin position="22"/>
        <end position="252"/>
    </location>
</feature>
<organism evidence="2 3">
    <name type="scientific">Sulfurovum indicum</name>
    <dbReference type="NCBI Taxonomy" id="2779528"/>
    <lineage>
        <taxon>Bacteria</taxon>
        <taxon>Pseudomonadati</taxon>
        <taxon>Campylobacterota</taxon>
        <taxon>Epsilonproteobacteria</taxon>
        <taxon>Campylobacterales</taxon>
        <taxon>Sulfurovaceae</taxon>
        <taxon>Sulfurovum</taxon>
    </lineage>
</organism>
<keyword evidence="3" id="KW-1185">Reference proteome</keyword>
<proteinExistence type="predicted"/>
<protein>
    <submittedName>
        <fullName evidence="2">DUF3108 domain-containing protein</fullName>
    </submittedName>
</protein>
<feature type="signal peptide" evidence="1">
    <location>
        <begin position="1"/>
        <end position="21"/>
    </location>
</feature>
<dbReference type="EMBL" id="CP063164">
    <property type="protein sequence ID" value="QOR62349.1"/>
    <property type="molecule type" value="Genomic_DNA"/>
</dbReference>
<sequence length="252" mass="29229">MKQLFLCIIFLLILSLQTAEAKTLEVTYAVRFGFLGKLGIAHAKLTTRKQHYRIDIEAYATGFAKTLSRNRHEKHVSTGYIRNGRFMAESYEVIKSYGSKYHYKHYRIDHRKKKVYKSFYSKKEGKVTKKGEEVLDFFATDDLLTLYFNIGRLIAHKNKPGHYRFHAVGAERQKGLVEIVLPDKKALKYYKEALGEGPYWYLTAIIHQKIFSSNRGELMLAVDKDGITQKAVLKDLIMFGDLVAERIKQVQH</sequence>
<dbReference type="AlphaFoldDB" id="A0A7M1S6M5"/>
<accession>A0A7M1S6M5</accession>